<dbReference type="PANTHER" id="PTHR46955:SF3">
    <property type="entry name" value="G_PROTEIN_RECEP_F1_2 DOMAIN-CONTAINING PROTEIN"/>
    <property type="match status" value="1"/>
</dbReference>
<dbReference type="PANTHER" id="PTHR46955">
    <property type="entry name" value="PROTEIN CBG01349-RELATED"/>
    <property type="match status" value="1"/>
</dbReference>
<dbReference type="WBParaSite" id="ACRNAN_scaffold1652.g24825.t1">
    <property type="protein sequence ID" value="ACRNAN_scaffold1652.g24825.t1"/>
    <property type="gene ID" value="ACRNAN_scaffold1652.g24825"/>
</dbReference>
<feature type="transmembrane region" description="Helical" evidence="1">
    <location>
        <begin position="6"/>
        <end position="22"/>
    </location>
</feature>
<reference evidence="3" key="1">
    <citation type="submission" date="2022-11" db="UniProtKB">
        <authorList>
            <consortium name="WormBaseParasite"/>
        </authorList>
    </citation>
    <scope>IDENTIFICATION</scope>
</reference>
<feature type="transmembrane region" description="Helical" evidence="1">
    <location>
        <begin position="77"/>
        <end position="96"/>
    </location>
</feature>
<keyword evidence="2" id="KW-1185">Reference proteome</keyword>
<sequence>MILSGIGVVLTIIFAYELRKFRRKRENGSNREKQLQQTNRLSIFIMIISLLFVMTPSILVGITSILGYPIFRDWGPFYTLCLLLTGFINSIIYVTLHMELKRAAIQVIRRKNNTVGPGIVVSATSQIVQDSNRKQNS</sequence>
<dbReference type="InterPro" id="IPR052322">
    <property type="entry name" value="Mito_rRNA_Mtase_NSUN4"/>
</dbReference>
<dbReference type="SUPFAM" id="SSF81321">
    <property type="entry name" value="Family A G protein-coupled receptor-like"/>
    <property type="match status" value="1"/>
</dbReference>
<organism evidence="2 3">
    <name type="scientific">Acrobeloides nanus</name>
    <dbReference type="NCBI Taxonomy" id="290746"/>
    <lineage>
        <taxon>Eukaryota</taxon>
        <taxon>Metazoa</taxon>
        <taxon>Ecdysozoa</taxon>
        <taxon>Nematoda</taxon>
        <taxon>Chromadorea</taxon>
        <taxon>Rhabditida</taxon>
        <taxon>Tylenchina</taxon>
        <taxon>Cephalobomorpha</taxon>
        <taxon>Cephaloboidea</taxon>
        <taxon>Cephalobidae</taxon>
        <taxon>Acrobeloides</taxon>
    </lineage>
</organism>
<evidence type="ECO:0000313" key="2">
    <source>
        <dbReference type="Proteomes" id="UP000887540"/>
    </source>
</evidence>
<evidence type="ECO:0000256" key="1">
    <source>
        <dbReference type="SAM" id="Phobius"/>
    </source>
</evidence>
<protein>
    <submittedName>
        <fullName evidence="3">G-protein coupled receptors family 1 profile domain-containing protein</fullName>
    </submittedName>
</protein>
<name>A0A914CYX6_9BILA</name>
<feature type="transmembrane region" description="Helical" evidence="1">
    <location>
        <begin position="43"/>
        <end position="71"/>
    </location>
</feature>
<dbReference type="Proteomes" id="UP000887540">
    <property type="component" value="Unplaced"/>
</dbReference>
<dbReference type="Gene3D" id="1.20.1070.10">
    <property type="entry name" value="Rhodopsin 7-helix transmembrane proteins"/>
    <property type="match status" value="1"/>
</dbReference>
<accession>A0A914CYX6</accession>
<dbReference type="AlphaFoldDB" id="A0A914CYX6"/>
<keyword evidence="1" id="KW-1133">Transmembrane helix</keyword>
<evidence type="ECO:0000313" key="3">
    <source>
        <dbReference type="WBParaSite" id="ACRNAN_scaffold1652.g24825.t1"/>
    </source>
</evidence>
<proteinExistence type="predicted"/>
<keyword evidence="1" id="KW-0472">Membrane</keyword>
<keyword evidence="1" id="KW-0812">Transmembrane</keyword>